<proteinExistence type="predicted"/>
<sequence length="103" mass="11834">MIGGLFRSMQESEASRIGRLSDRLAEASIDSQKQADEYTRPNLFTHLYYLQDEPRPHAYNVYSTMSSYFKGRDGGAASSFKTVNFYNEQAKTKRQELVDKYSS</sequence>
<dbReference type="AlphaFoldDB" id="A0A9K3LIM4"/>
<name>A0A9K3LIM4_9STRA</name>
<comment type="caution">
    <text evidence="1">The sequence shown here is derived from an EMBL/GenBank/DDBJ whole genome shotgun (WGS) entry which is preliminary data.</text>
</comment>
<dbReference type="EMBL" id="JAGRRH010000010">
    <property type="protein sequence ID" value="KAG7362737.1"/>
    <property type="molecule type" value="Genomic_DNA"/>
</dbReference>
<reference evidence="1" key="1">
    <citation type="journal article" date="2021" name="Sci. Rep.">
        <title>Diploid genomic architecture of Nitzschia inconspicua, an elite biomass production diatom.</title>
        <authorList>
            <person name="Oliver A."/>
            <person name="Podell S."/>
            <person name="Pinowska A."/>
            <person name="Traller J.C."/>
            <person name="Smith S.R."/>
            <person name="McClure R."/>
            <person name="Beliaev A."/>
            <person name="Bohutskyi P."/>
            <person name="Hill E.A."/>
            <person name="Rabines A."/>
            <person name="Zheng H."/>
            <person name="Allen L.Z."/>
            <person name="Kuo A."/>
            <person name="Grigoriev I.V."/>
            <person name="Allen A.E."/>
            <person name="Hazlebeck D."/>
            <person name="Allen E.E."/>
        </authorList>
    </citation>
    <scope>NUCLEOTIDE SEQUENCE</scope>
    <source>
        <strain evidence="1">Hildebrandi</strain>
    </source>
</reference>
<gene>
    <name evidence="1" type="ORF">IV203_026097</name>
</gene>
<dbReference type="Proteomes" id="UP000693970">
    <property type="component" value="Unassembled WGS sequence"/>
</dbReference>
<organism evidence="1 2">
    <name type="scientific">Nitzschia inconspicua</name>
    <dbReference type="NCBI Taxonomy" id="303405"/>
    <lineage>
        <taxon>Eukaryota</taxon>
        <taxon>Sar</taxon>
        <taxon>Stramenopiles</taxon>
        <taxon>Ochrophyta</taxon>
        <taxon>Bacillariophyta</taxon>
        <taxon>Bacillariophyceae</taxon>
        <taxon>Bacillariophycidae</taxon>
        <taxon>Bacillariales</taxon>
        <taxon>Bacillariaceae</taxon>
        <taxon>Nitzschia</taxon>
    </lineage>
</organism>
<keyword evidence="2" id="KW-1185">Reference proteome</keyword>
<protein>
    <submittedName>
        <fullName evidence="1">Uncharacterized protein</fullName>
    </submittedName>
</protein>
<evidence type="ECO:0000313" key="2">
    <source>
        <dbReference type="Proteomes" id="UP000693970"/>
    </source>
</evidence>
<accession>A0A9K3LIM4</accession>
<dbReference type="OrthoDB" id="36827at2759"/>
<evidence type="ECO:0000313" key="1">
    <source>
        <dbReference type="EMBL" id="KAG7362737.1"/>
    </source>
</evidence>
<reference evidence="1" key="2">
    <citation type="submission" date="2021-04" db="EMBL/GenBank/DDBJ databases">
        <authorList>
            <person name="Podell S."/>
        </authorList>
    </citation>
    <scope>NUCLEOTIDE SEQUENCE</scope>
    <source>
        <strain evidence="1">Hildebrandi</strain>
    </source>
</reference>